<feature type="transmembrane region" description="Helical" evidence="7">
    <location>
        <begin position="42"/>
        <end position="72"/>
    </location>
</feature>
<dbReference type="InterPro" id="IPR048279">
    <property type="entry name" value="MdtK-like"/>
</dbReference>
<reference evidence="8 9" key="1">
    <citation type="submission" date="2010-08" db="EMBL/GenBank/DDBJ databases">
        <authorList>
            <person name="Weinstock G."/>
            <person name="Sodergren E."/>
            <person name="Clifton S."/>
            <person name="Fulton L."/>
            <person name="Fulton B."/>
            <person name="Courtney L."/>
            <person name="Fronick C."/>
            <person name="Harrison M."/>
            <person name="Strong C."/>
            <person name="Farmer C."/>
            <person name="Delahaunty K."/>
            <person name="Markovic C."/>
            <person name="Hall O."/>
            <person name="Minx P."/>
            <person name="Tomlinson C."/>
            <person name="Mitreva M."/>
            <person name="Hou S."/>
            <person name="Chen J."/>
            <person name="Wollam A."/>
            <person name="Pepin K.H."/>
            <person name="Johnson M."/>
            <person name="Bhonagiri V."/>
            <person name="Zhang X."/>
            <person name="Suruliraj S."/>
            <person name="Warren W."/>
            <person name="Chinwalla A."/>
            <person name="Mardis E.R."/>
            <person name="Wilson R.K."/>
        </authorList>
    </citation>
    <scope>NUCLEOTIDE SEQUENCE [LARGE SCALE GENOMIC DNA]</scope>
    <source>
        <strain evidence="8 9">F0399</strain>
    </source>
</reference>
<comment type="subcellular location">
    <subcellularLocation>
        <location evidence="1">Cell membrane</location>
        <topology evidence="1">Multi-pass membrane protein</topology>
    </subcellularLocation>
</comment>
<accession>E7N4B1</accession>
<feature type="transmembrane region" description="Helical" evidence="7">
    <location>
        <begin position="397"/>
        <end position="416"/>
    </location>
</feature>
<dbReference type="HOGENOM" id="CLU_012893_5_0_9"/>
<feature type="transmembrane region" description="Helical" evidence="7">
    <location>
        <begin position="355"/>
        <end position="376"/>
    </location>
</feature>
<evidence type="ECO:0000256" key="6">
    <source>
        <dbReference type="ARBA" id="ARBA00023136"/>
    </source>
</evidence>
<dbReference type="RefSeq" id="WP_009350503.1">
    <property type="nucleotide sequence ID" value="NZ_GL638151.1"/>
</dbReference>
<evidence type="ECO:0000313" key="8">
    <source>
        <dbReference type="EMBL" id="EFW28928.1"/>
    </source>
</evidence>
<comment type="caution">
    <text evidence="8">The sequence shown here is derived from an EMBL/GenBank/DDBJ whole genome shotgun (WGS) entry which is preliminary data.</text>
</comment>
<dbReference type="GO" id="GO:0015297">
    <property type="term" value="F:antiporter activity"/>
    <property type="evidence" value="ECO:0007669"/>
    <property type="project" value="InterPro"/>
</dbReference>
<dbReference type="Proteomes" id="UP000004633">
    <property type="component" value="Unassembled WGS sequence"/>
</dbReference>
<dbReference type="InterPro" id="IPR002528">
    <property type="entry name" value="MATE_fam"/>
</dbReference>
<feature type="transmembrane region" description="Helical" evidence="7">
    <location>
        <begin position="166"/>
        <end position="188"/>
    </location>
</feature>
<evidence type="ECO:0000256" key="3">
    <source>
        <dbReference type="ARBA" id="ARBA00022475"/>
    </source>
</evidence>
<organism evidence="8 9">
    <name type="scientific">Selenomonas artemidis F0399</name>
    <dbReference type="NCBI Taxonomy" id="749551"/>
    <lineage>
        <taxon>Bacteria</taxon>
        <taxon>Bacillati</taxon>
        <taxon>Bacillota</taxon>
        <taxon>Negativicutes</taxon>
        <taxon>Selenomonadales</taxon>
        <taxon>Selenomonadaceae</taxon>
        <taxon>Selenomonas</taxon>
    </lineage>
</organism>
<proteinExistence type="predicted"/>
<feature type="transmembrane region" description="Helical" evidence="7">
    <location>
        <begin position="422"/>
        <end position="438"/>
    </location>
</feature>
<keyword evidence="9" id="KW-1185">Reference proteome</keyword>
<gene>
    <name evidence="8" type="ORF">HMPREF9555_01854</name>
</gene>
<evidence type="ECO:0000256" key="1">
    <source>
        <dbReference type="ARBA" id="ARBA00004651"/>
    </source>
</evidence>
<feature type="transmembrane region" description="Helical" evidence="7">
    <location>
        <begin position="194"/>
        <end position="212"/>
    </location>
</feature>
<feature type="transmembrane region" description="Helical" evidence="7">
    <location>
        <begin position="93"/>
        <end position="114"/>
    </location>
</feature>
<evidence type="ECO:0000256" key="5">
    <source>
        <dbReference type="ARBA" id="ARBA00022989"/>
    </source>
</evidence>
<dbReference type="InterPro" id="IPR052031">
    <property type="entry name" value="Membrane_Transporter-Flippase"/>
</dbReference>
<dbReference type="CDD" id="cd13138">
    <property type="entry name" value="MATE_yoeA_like"/>
    <property type="match status" value="1"/>
</dbReference>
<dbReference type="NCBIfam" id="TIGR00797">
    <property type="entry name" value="matE"/>
    <property type="match status" value="1"/>
</dbReference>
<feature type="transmembrane region" description="Helical" evidence="7">
    <location>
        <begin position="280"/>
        <end position="298"/>
    </location>
</feature>
<dbReference type="EMBL" id="AECV01000049">
    <property type="protein sequence ID" value="EFW28928.1"/>
    <property type="molecule type" value="Genomic_DNA"/>
</dbReference>
<dbReference type="GO" id="GO:0042910">
    <property type="term" value="F:xenobiotic transmembrane transporter activity"/>
    <property type="evidence" value="ECO:0007669"/>
    <property type="project" value="InterPro"/>
</dbReference>
<dbReference type="Pfam" id="PF01554">
    <property type="entry name" value="MatE"/>
    <property type="match status" value="2"/>
</dbReference>
<dbReference type="PIRSF" id="PIRSF006603">
    <property type="entry name" value="DinF"/>
    <property type="match status" value="1"/>
</dbReference>
<sequence length="446" mass="47602">MTKNLTSGDPMRLIFFFSLPLVAGNMMQQLYSFVDTLIVGRFLGVSALAAVGCTGSLMFLALGFIMGFCVGITICTGQRFGAEDMDGVRRSTAACIILGMVATLLLTAIVLPLTRPMLVLMETPVEIIDGAQDFITVIFAGLIIFLFLYLQNCLVRALGDSKIPTVMLGIALFLNIVLEPIAILVLGWGIPGAALATVISQGLGALIFFAYIRRRIPVLHVRRSDFCLDRALLWEHLRVGLPMGFQGTVIAIGAVILQIALNNLGAVAVAAYAASQKIDAVAVMPMLSFGYAMAAYTAQNYGAQKYDRIRAGVRACLKLSMGFAVLIGALLIAFGTHILALFIEGDAAASDVIAYGHMFLIVNGSCYLILALLLVYRNVLQGLGQSVMPTVAGAMELLMRAGAAIFLCAQFGFLGACFANPLAWIGAGVPVVIAYYWTQKTLQTAV</sequence>
<feature type="transmembrane region" description="Helical" evidence="7">
    <location>
        <begin position="319"/>
        <end position="343"/>
    </location>
</feature>
<name>E7N4B1_9FIRM</name>
<keyword evidence="6 7" id="KW-0472">Membrane</keyword>
<feature type="transmembrane region" description="Helical" evidence="7">
    <location>
        <begin position="134"/>
        <end position="154"/>
    </location>
</feature>
<dbReference type="PANTHER" id="PTHR43549:SF3">
    <property type="entry name" value="MULTIDRUG RESISTANCE PROTEIN YPNP-RELATED"/>
    <property type="match status" value="1"/>
</dbReference>
<evidence type="ECO:0000256" key="4">
    <source>
        <dbReference type="ARBA" id="ARBA00022692"/>
    </source>
</evidence>
<dbReference type="GO" id="GO:0005886">
    <property type="term" value="C:plasma membrane"/>
    <property type="evidence" value="ECO:0007669"/>
    <property type="project" value="UniProtKB-SubCell"/>
</dbReference>
<protein>
    <submittedName>
        <fullName evidence="8">MATE efflux family protein</fullName>
    </submittedName>
</protein>
<evidence type="ECO:0000256" key="7">
    <source>
        <dbReference type="SAM" id="Phobius"/>
    </source>
</evidence>
<keyword evidence="3" id="KW-1003">Cell membrane</keyword>
<dbReference type="STRING" id="749551.HMPREF9555_01854"/>
<evidence type="ECO:0000313" key="9">
    <source>
        <dbReference type="Proteomes" id="UP000004633"/>
    </source>
</evidence>
<dbReference type="AlphaFoldDB" id="E7N4B1"/>
<keyword evidence="5 7" id="KW-1133">Transmembrane helix</keyword>
<keyword evidence="4 7" id="KW-0812">Transmembrane</keyword>
<dbReference type="PANTHER" id="PTHR43549">
    <property type="entry name" value="MULTIDRUG RESISTANCE PROTEIN YPNP-RELATED"/>
    <property type="match status" value="1"/>
</dbReference>
<feature type="transmembrane region" description="Helical" evidence="7">
    <location>
        <begin position="248"/>
        <end position="274"/>
    </location>
</feature>
<evidence type="ECO:0000256" key="2">
    <source>
        <dbReference type="ARBA" id="ARBA00022448"/>
    </source>
</evidence>
<keyword evidence="2" id="KW-0813">Transport</keyword>